<dbReference type="Gene3D" id="2.60.40.790">
    <property type="match status" value="1"/>
</dbReference>
<dbReference type="InterPro" id="IPR031107">
    <property type="entry name" value="Small_HSP"/>
</dbReference>
<dbReference type="SUPFAM" id="SSF49764">
    <property type="entry name" value="HSP20-like chaperones"/>
    <property type="match status" value="1"/>
</dbReference>
<dbReference type="InterPro" id="IPR008978">
    <property type="entry name" value="HSP20-like_chaperone"/>
</dbReference>
<dbReference type="AlphaFoldDB" id="A0A3B0RYR7"/>
<feature type="domain" description="SHSP" evidence="1">
    <location>
        <begin position="53"/>
        <end position="167"/>
    </location>
</feature>
<dbReference type="CDD" id="cd06464">
    <property type="entry name" value="ACD_sHsps-like"/>
    <property type="match status" value="1"/>
</dbReference>
<keyword evidence="2" id="KW-0346">Stress response</keyword>
<name>A0A3B0RYR7_9ZZZZ</name>
<evidence type="ECO:0000259" key="1">
    <source>
        <dbReference type="PROSITE" id="PS01031"/>
    </source>
</evidence>
<dbReference type="PROSITE" id="PS01031">
    <property type="entry name" value="SHSP"/>
    <property type="match status" value="1"/>
</dbReference>
<organism evidence="2">
    <name type="scientific">hydrothermal vent metagenome</name>
    <dbReference type="NCBI Taxonomy" id="652676"/>
    <lineage>
        <taxon>unclassified sequences</taxon>
        <taxon>metagenomes</taxon>
        <taxon>ecological metagenomes</taxon>
    </lineage>
</organism>
<dbReference type="InterPro" id="IPR002068">
    <property type="entry name" value="A-crystallin/Hsp20_dom"/>
</dbReference>
<gene>
    <name evidence="2" type="ORF">MNBD_ALPHA05-212</name>
</gene>
<accession>A0A3B0RYR7</accession>
<protein>
    <submittedName>
        <fullName evidence="2">Heat shock protein Hsp20</fullName>
    </submittedName>
</protein>
<dbReference type="PANTHER" id="PTHR11527">
    <property type="entry name" value="HEAT-SHOCK PROTEIN 20 FAMILY MEMBER"/>
    <property type="match status" value="1"/>
</dbReference>
<dbReference type="EMBL" id="UOEH01000266">
    <property type="protein sequence ID" value="VAV99054.1"/>
    <property type="molecule type" value="Genomic_DNA"/>
</dbReference>
<reference evidence="2" key="1">
    <citation type="submission" date="2018-06" db="EMBL/GenBank/DDBJ databases">
        <authorList>
            <person name="Zhirakovskaya E."/>
        </authorList>
    </citation>
    <scope>NUCLEOTIDE SEQUENCE</scope>
</reference>
<proteinExistence type="predicted"/>
<sequence>MAMFRPLTLFNRNRNTPALREDVVGDPFFQLHREMNNLFEDFVSDFGAPSLFTENGASARPVHIEFTDTDKAIKLEAELPGVDEDDIQVELADNLLTIRGEKKVEEEDQDNGYSRRAYSSFQRSMSLPFDVDPDAVDAKFKNGVLKLTLPKPPELDTRARKIAIQHG</sequence>
<evidence type="ECO:0000313" key="2">
    <source>
        <dbReference type="EMBL" id="VAV99054.1"/>
    </source>
</evidence>
<dbReference type="Pfam" id="PF00011">
    <property type="entry name" value="HSP20"/>
    <property type="match status" value="1"/>
</dbReference>